<feature type="binding site" evidence="5">
    <location>
        <position position="233"/>
    </location>
    <ligand>
        <name>isopentenyl diphosphate</name>
        <dbReference type="ChEBI" id="CHEBI:128769"/>
    </ligand>
</feature>
<feature type="binding site" evidence="5">
    <location>
        <position position="50"/>
    </location>
    <ligand>
        <name>isopentenyl diphosphate</name>
        <dbReference type="ChEBI" id="CHEBI:128769"/>
    </ligand>
</feature>
<feature type="binding site" evidence="5">
    <location>
        <position position="50"/>
    </location>
    <ligand>
        <name>(2E)-4-hydroxy-3-methylbut-2-enyl diphosphate</name>
        <dbReference type="ChEBI" id="CHEBI:128753"/>
    </ligand>
</feature>
<gene>
    <name evidence="5" type="primary">ispH</name>
    <name evidence="6" type="ORF">DET52_11142</name>
</gene>
<keyword evidence="2 5" id="KW-0479">Metal-binding</keyword>
<comment type="pathway">
    <text evidence="5">Isoprenoid biosynthesis; isopentenyl diphosphate biosynthesis via DXP pathway; isopentenyl diphosphate from 1-deoxy-D-xylulose 5-phosphate: step 6/6.</text>
</comment>
<comment type="caution">
    <text evidence="6">The sequence shown here is derived from an EMBL/GenBank/DDBJ whole genome shotgun (WGS) entry which is preliminary data.</text>
</comment>
<feature type="binding site" evidence="5">
    <location>
        <position position="106"/>
    </location>
    <ligand>
        <name>[4Fe-4S] cluster</name>
        <dbReference type="ChEBI" id="CHEBI:49883"/>
    </ligand>
</feature>
<feature type="binding site" evidence="5">
    <location>
        <position position="234"/>
    </location>
    <ligand>
        <name>dimethylallyl diphosphate</name>
        <dbReference type="ChEBI" id="CHEBI:57623"/>
    </ligand>
</feature>
<dbReference type="UniPathway" id="UPA00056">
    <property type="reaction ID" value="UER00097"/>
</dbReference>
<comment type="function">
    <text evidence="5">Catalyzes the conversion of 1-hydroxy-2-methyl-2-(E)-butenyl 4-diphosphate (HMBPP) into a mixture of isopentenyl diphosphate (IPP) and dimethylallyl diphosphate (DMAPP). Acts in the terminal step of the DOXP/MEP pathway for isoprenoid precursor biosynthesis.</text>
</comment>
<dbReference type="EMBL" id="SNWI01000011">
    <property type="protein sequence ID" value="TDN96672.1"/>
    <property type="molecule type" value="Genomic_DNA"/>
</dbReference>
<dbReference type="NCBIfam" id="TIGR00216">
    <property type="entry name" value="ispH_lytB"/>
    <property type="match status" value="1"/>
</dbReference>
<evidence type="ECO:0000256" key="4">
    <source>
        <dbReference type="ARBA" id="ARBA00023014"/>
    </source>
</evidence>
<evidence type="ECO:0000256" key="3">
    <source>
        <dbReference type="ARBA" id="ARBA00023004"/>
    </source>
</evidence>
<feature type="binding site" evidence="5">
    <location>
        <position position="84"/>
    </location>
    <ligand>
        <name>dimethylallyl diphosphate</name>
        <dbReference type="ChEBI" id="CHEBI:57623"/>
    </ligand>
</feature>
<comment type="catalytic activity">
    <reaction evidence="5">
        <text>dimethylallyl diphosphate + 2 oxidized [2Fe-2S]-[ferredoxin] + H2O = (2E)-4-hydroxy-3-methylbut-2-enyl diphosphate + 2 reduced [2Fe-2S]-[ferredoxin] + 2 H(+)</text>
        <dbReference type="Rhea" id="RHEA:24825"/>
        <dbReference type="Rhea" id="RHEA-COMP:10000"/>
        <dbReference type="Rhea" id="RHEA-COMP:10001"/>
        <dbReference type="ChEBI" id="CHEBI:15377"/>
        <dbReference type="ChEBI" id="CHEBI:15378"/>
        <dbReference type="ChEBI" id="CHEBI:33737"/>
        <dbReference type="ChEBI" id="CHEBI:33738"/>
        <dbReference type="ChEBI" id="CHEBI:57623"/>
        <dbReference type="ChEBI" id="CHEBI:128753"/>
        <dbReference type="EC" id="1.17.7.4"/>
    </reaction>
</comment>
<feature type="binding site" evidence="5">
    <location>
        <position position="205"/>
    </location>
    <ligand>
        <name>[4Fe-4S] cluster</name>
        <dbReference type="ChEBI" id="CHEBI:49883"/>
    </ligand>
</feature>
<feature type="binding site" evidence="5">
    <location>
        <position position="233"/>
    </location>
    <ligand>
        <name>(2E)-4-hydroxy-3-methylbut-2-enyl diphosphate</name>
        <dbReference type="ChEBI" id="CHEBI:128753"/>
    </ligand>
</feature>
<dbReference type="Pfam" id="PF02401">
    <property type="entry name" value="LYTB"/>
    <property type="match status" value="1"/>
</dbReference>
<dbReference type="Gene3D" id="3.40.1010.20">
    <property type="entry name" value="4-hydroxy-3-methylbut-2-enyl diphosphate reductase, catalytic domain"/>
    <property type="match status" value="2"/>
</dbReference>
<comment type="similarity">
    <text evidence="5">Belongs to the IspH family.</text>
</comment>
<feature type="active site" description="Proton donor" evidence="5">
    <location>
        <position position="140"/>
    </location>
</feature>
<evidence type="ECO:0000256" key="2">
    <source>
        <dbReference type="ARBA" id="ARBA00022723"/>
    </source>
</evidence>
<organism evidence="6 7">
    <name type="scientific">Sunxiuqinia elliptica</name>
    <dbReference type="NCBI Taxonomy" id="655355"/>
    <lineage>
        <taxon>Bacteria</taxon>
        <taxon>Pseudomonadati</taxon>
        <taxon>Bacteroidota</taxon>
        <taxon>Bacteroidia</taxon>
        <taxon>Marinilabiliales</taxon>
        <taxon>Prolixibacteraceae</taxon>
        <taxon>Sunxiuqinia</taxon>
    </lineage>
</organism>
<feature type="binding site" evidence="5">
    <location>
        <position position="138"/>
    </location>
    <ligand>
        <name>(2E)-4-hydroxy-3-methylbut-2-enyl diphosphate</name>
        <dbReference type="ChEBI" id="CHEBI:128753"/>
    </ligand>
</feature>
<dbReference type="GO" id="GO:0051745">
    <property type="term" value="F:4-hydroxy-3-methylbut-2-enyl diphosphate reductase activity"/>
    <property type="evidence" value="ECO:0007669"/>
    <property type="project" value="UniProtKB-UniRule"/>
</dbReference>
<sequence>MKEENFKLKILKVEIDHKSGFCFGVVNAIKKAEETLDQGEKLYCLGDIVHNGMEIKRLEALGLVTIDREEYLNLKNCRVLLRAHGEPPSTYEHAQANNIELIDATCPVVLKLQQRVKKAYEQMEAEDGQIILFGKKGHAEVTGLNGQTKDQSIIIEDEEDLKQVDPNKPAFLFSQTTKSIDQFQQLAQRLQKNAKQPLTVKDTICRQVANRVPRMKEFASQHDILIFVGGKKSSNARFLFDVCKQTNPDSYFISTLEELDENWFQNKQSAGICGATSTPQWLMEQVAEKIKAL</sequence>
<feature type="binding site" evidence="5">
    <location>
        <position position="84"/>
    </location>
    <ligand>
        <name>(2E)-4-hydroxy-3-methylbut-2-enyl diphosphate</name>
        <dbReference type="ChEBI" id="CHEBI:128753"/>
    </ligand>
</feature>
<dbReference type="PANTHER" id="PTHR30426">
    <property type="entry name" value="4-HYDROXY-3-METHYLBUT-2-ENYL DIPHOSPHATE REDUCTASE"/>
    <property type="match status" value="1"/>
</dbReference>
<feature type="binding site" evidence="5">
    <location>
        <position position="176"/>
    </location>
    <ligand>
        <name>(2E)-4-hydroxy-3-methylbut-2-enyl diphosphate</name>
        <dbReference type="ChEBI" id="CHEBI:128753"/>
    </ligand>
</feature>
<comment type="catalytic activity">
    <reaction evidence="5">
        <text>isopentenyl diphosphate + 2 oxidized [2Fe-2S]-[ferredoxin] + H2O = (2E)-4-hydroxy-3-methylbut-2-enyl diphosphate + 2 reduced [2Fe-2S]-[ferredoxin] + 2 H(+)</text>
        <dbReference type="Rhea" id="RHEA:24488"/>
        <dbReference type="Rhea" id="RHEA-COMP:10000"/>
        <dbReference type="Rhea" id="RHEA-COMP:10001"/>
        <dbReference type="ChEBI" id="CHEBI:15377"/>
        <dbReference type="ChEBI" id="CHEBI:15378"/>
        <dbReference type="ChEBI" id="CHEBI:33737"/>
        <dbReference type="ChEBI" id="CHEBI:33738"/>
        <dbReference type="ChEBI" id="CHEBI:128753"/>
        <dbReference type="ChEBI" id="CHEBI:128769"/>
        <dbReference type="EC" id="1.17.7.4"/>
    </reaction>
</comment>
<dbReference type="UniPathway" id="UPA00059">
    <property type="reaction ID" value="UER00105"/>
</dbReference>
<keyword evidence="5" id="KW-0414">Isoprene biosynthesis</keyword>
<evidence type="ECO:0000313" key="6">
    <source>
        <dbReference type="EMBL" id="TDN96672.1"/>
    </source>
</evidence>
<dbReference type="GO" id="GO:0046872">
    <property type="term" value="F:metal ion binding"/>
    <property type="evidence" value="ECO:0007669"/>
    <property type="project" value="UniProtKB-KW"/>
</dbReference>
<proteinExistence type="inferred from homology"/>
<reference evidence="6 7" key="1">
    <citation type="submission" date="2019-03" db="EMBL/GenBank/DDBJ databases">
        <title>Freshwater and sediment microbial communities from various areas in North America, analyzing microbe dynamics in response to fracking.</title>
        <authorList>
            <person name="Lamendella R."/>
        </authorList>
    </citation>
    <scope>NUCLEOTIDE SEQUENCE [LARGE SCALE GENOMIC DNA]</scope>
    <source>
        <strain evidence="6 7">114D</strain>
    </source>
</reference>
<feature type="binding site" evidence="5">
    <location>
        <position position="22"/>
    </location>
    <ligand>
        <name>[4Fe-4S] cluster</name>
        <dbReference type="ChEBI" id="CHEBI:49883"/>
    </ligand>
</feature>
<dbReference type="InterPro" id="IPR003451">
    <property type="entry name" value="LytB/IspH"/>
</dbReference>
<dbReference type="EC" id="1.17.7.4" evidence="5"/>
<feature type="binding site" evidence="5">
    <location>
        <position position="277"/>
    </location>
    <ligand>
        <name>(2E)-4-hydroxy-3-methylbut-2-enyl diphosphate</name>
        <dbReference type="ChEBI" id="CHEBI:128753"/>
    </ligand>
</feature>
<dbReference type="GO" id="GO:0051539">
    <property type="term" value="F:4 iron, 4 sulfur cluster binding"/>
    <property type="evidence" value="ECO:0007669"/>
    <property type="project" value="UniProtKB-UniRule"/>
</dbReference>
<dbReference type="HAMAP" id="MF_00191">
    <property type="entry name" value="IspH"/>
    <property type="match status" value="1"/>
</dbReference>
<protein>
    <recommendedName>
        <fullName evidence="5">4-hydroxy-3-methylbut-2-enyl diphosphate reductase</fullName>
        <shortName evidence="5">HMBPP reductase</shortName>
        <ecNumber evidence="5">1.17.7.4</ecNumber>
    </recommendedName>
</protein>
<evidence type="ECO:0000313" key="7">
    <source>
        <dbReference type="Proteomes" id="UP000294848"/>
    </source>
</evidence>
<evidence type="ECO:0000256" key="5">
    <source>
        <dbReference type="HAMAP-Rule" id="MF_00191"/>
    </source>
</evidence>
<accession>A0A4R6GN60</accession>
<feature type="binding site" evidence="5">
    <location>
        <position position="138"/>
    </location>
    <ligand>
        <name>dimethylallyl diphosphate</name>
        <dbReference type="ChEBI" id="CHEBI:57623"/>
    </ligand>
</feature>
<dbReference type="PANTHER" id="PTHR30426:SF0">
    <property type="entry name" value="4-HYDROXY-3-METHYLBUT-2-ENYL DIPHOSPHATE REDUCTASE"/>
    <property type="match status" value="1"/>
</dbReference>
<dbReference type="GO" id="GO:0019288">
    <property type="term" value="P:isopentenyl diphosphate biosynthetic process, methylerythritol 4-phosphate pathway"/>
    <property type="evidence" value="ECO:0007669"/>
    <property type="project" value="UniProtKB-UniRule"/>
</dbReference>
<comment type="pathway">
    <text evidence="5">Isoprenoid biosynthesis; dimethylallyl diphosphate biosynthesis; dimethylallyl diphosphate from (2E)-4-hydroxy-3-methylbutenyl diphosphate: step 1/1.</text>
</comment>
<keyword evidence="4 5" id="KW-0411">Iron-sulfur</keyword>
<feature type="binding site" evidence="5">
    <location>
        <position position="233"/>
    </location>
    <ligand>
        <name>dimethylallyl diphosphate</name>
        <dbReference type="ChEBI" id="CHEBI:57623"/>
    </ligand>
</feature>
<keyword evidence="5" id="KW-0560">Oxidoreductase</keyword>
<feature type="binding site" evidence="5">
    <location>
        <position position="138"/>
    </location>
    <ligand>
        <name>isopentenyl diphosphate</name>
        <dbReference type="ChEBI" id="CHEBI:128769"/>
    </ligand>
</feature>
<dbReference type="CDD" id="cd13944">
    <property type="entry name" value="lytB_ispH"/>
    <property type="match status" value="1"/>
</dbReference>
<name>A0A4R6GN60_9BACT</name>
<dbReference type="NCBIfam" id="NF002187">
    <property type="entry name" value="PRK01045.1-1"/>
    <property type="match status" value="1"/>
</dbReference>
<dbReference type="Gene3D" id="3.40.50.11270">
    <property type="match status" value="1"/>
</dbReference>
<feature type="binding site" evidence="5">
    <location>
        <position position="234"/>
    </location>
    <ligand>
        <name>(2E)-4-hydroxy-3-methylbut-2-enyl diphosphate</name>
        <dbReference type="ChEBI" id="CHEBI:128753"/>
    </ligand>
</feature>
<keyword evidence="3 5" id="KW-0408">Iron</keyword>
<feature type="binding site" evidence="5">
    <location>
        <position position="235"/>
    </location>
    <ligand>
        <name>isopentenyl diphosphate</name>
        <dbReference type="ChEBI" id="CHEBI:128769"/>
    </ligand>
</feature>
<feature type="binding site" evidence="5">
    <location>
        <position position="84"/>
    </location>
    <ligand>
        <name>isopentenyl diphosphate</name>
        <dbReference type="ChEBI" id="CHEBI:128769"/>
    </ligand>
</feature>
<dbReference type="GO" id="GO:0016114">
    <property type="term" value="P:terpenoid biosynthetic process"/>
    <property type="evidence" value="ECO:0007669"/>
    <property type="project" value="UniProtKB-UniRule"/>
</dbReference>
<evidence type="ECO:0000256" key="1">
    <source>
        <dbReference type="ARBA" id="ARBA00022485"/>
    </source>
</evidence>
<feature type="binding site" evidence="5">
    <location>
        <position position="235"/>
    </location>
    <ligand>
        <name>(2E)-4-hydroxy-3-methylbut-2-enyl diphosphate</name>
        <dbReference type="ChEBI" id="CHEBI:128753"/>
    </ligand>
</feature>
<keyword evidence="1 5" id="KW-0004">4Fe-4S</keyword>
<dbReference type="AlphaFoldDB" id="A0A4R6GN60"/>
<feature type="binding site" evidence="5">
    <location>
        <position position="235"/>
    </location>
    <ligand>
        <name>dimethylallyl diphosphate</name>
        <dbReference type="ChEBI" id="CHEBI:57623"/>
    </ligand>
</feature>
<dbReference type="Proteomes" id="UP000294848">
    <property type="component" value="Unassembled WGS sequence"/>
</dbReference>
<dbReference type="GO" id="GO:0050992">
    <property type="term" value="P:dimethylallyl diphosphate biosynthetic process"/>
    <property type="evidence" value="ECO:0007669"/>
    <property type="project" value="UniProtKB-UniRule"/>
</dbReference>
<feature type="binding site" evidence="5">
    <location>
        <position position="277"/>
    </location>
    <ligand>
        <name>dimethylallyl diphosphate</name>
        <dbReference type="ChEBI" id="CHEBI:57623"/>
    </ligand>
</feature>
<feature type="binding site" evidence="5">
    <location>
        <position position="234"/>
    </location>
    <ligand>
        <name>isopentenyl diphosphate</name>
        <dbReference type="ChEBI" id="CHEBI:128769"/>
    </ligand>
</feature>
<comment type="cofactor">
    <cofactor evidence="5">
        <name>[4Fe-4S] cluster</name>
        <dbReference type="ChEBI" id="CHEBI:49883"/>
    </cofactor>
    <text evidence="5">Binds 1 [4Fe-4S] cluster per subunit.</text>
</comment>
<feature type="binding site" evidence="5">
    <location>
        <position position="277"/>
    </location>
    <ligand>
        <name>isopentenyl diphosphate</name>
        <dbReference type="ChEBI" id="CHEBI:128769"/>
    </ligand>
</feature>
<feature type="binding site" evidence="5">
    <location>
        <position position="50"/>
    </location>
    <ligand>
        <name>dimethylallyl diphosphate</name>
        <dbReference type="ChEBI" id="CHEBI:57623"/>
    </ligand>
</feature>